<feature type="non-terminal residue" evidence="1">
    <location>
        <position position="1"/>
    </location>
</feature>
<keyword evidence="2" id="KW-1185">Reference proteome</keyword>
<proteinExistence type="predicted"/>
<name>A0A813ELI0_POLGL</name>
<organism evidence="1 2">
    <name type="scientific">Polarella glacialis</name>
    <name type="common">Dinoflagellate</name>
    <dbReference type="NCBI Taxonomy" id="89957"/>
    <lineage>
        <taxon>Eukaryota</taxon>
        <taxon>Sar</taxon>
        <taxon>Alveolata</taxon>
        <taxon>Dinophyceae</taxon>
        <taxon>Suessiales</taxon>
        <taxon>Suessiaceae</taxon>
        <taxon>Polarella</taxon>
    </lineage>
</organism>
<comment type="caution">
    <text evidence="1">The sequence shown here is derived from an EMBL/GenBank/DDBJ whole genome shotgun (WGS) entry which is preliminary data.</text>
</comment>
<gene>
    <name evidence="1" type="ORF">PGLA1383_LOCUS21137</name>
</gene>
<dbReference type="AlphaFoldDB" id="A0A813ELI0"/>
<reference evidence="1" key="1">
    <citation type="submission" date="2021-02" db="EMBL/GenBank/DDBJ databases">
        <authorList>
            <person name="Dougan E. K."/>
            <person name="Rhodes N."/>
            <person name="Thang M."/>
            <person name="Chan C."/>
        </authorList>
    </citation>
    <scope>NUCLEOTIDE SEQUENCE</scope>
</reference>
<dbReference type="EMBL" id="CAJNNV010014804">
    <property type="protein sequence ID" value="CAE8602906.1"/>
    <property type="molecule type" value="Genomic_DNA"/>
</dbReference>
<accession>A0A813ELI0</accession>
<evidence type="ECO:0000313" key="1">
    <source>
        <dbReference type="EMBL" id="CAE8602906.1"/>
    </source>
</evidence>
<evidence type="ECO:0000313" key="2">
    <source>
        <dbReference type="Proteomes" id="UP000654075"/>
    </source>
</evidence>
<sequence length="146" mass="15367">DVTGRWRRVVAAGCLKESADGWMPVSHPVLGCLAQPLESQTDTFPRAWTLDAPCPSYGMSAAEARHQLHLRGSLRLPGGAPPGPASCSAEADALFEVFRSGRTETAEGEAALAKLDPGTVKSVLAAALQHLEEKGVRLEIKAGPLT</sequence>
<dbReference type="Proteomes" id="UP000654075">
    <property type="component" value="Unassembled WGS sequence"/>
</dbReference>
<protein>
    <submittedName>
        <fullName evidence="1">Uncharacterized protein</fullName>
    </submittedName>
</protein>